<dbReference type="AlphaFoldDB" id="W4KMZ4"/>
<dbReference type="OrthoDB" id="3227568at2759"/>
<evidence type="ECO:0000313" key="3">
    <source>
        <dbReference type="EMBL" id="ETW86411.1"/>
    </source>
</evidence>
<feature type="compositionally biased region" description="Basic residues" evidence="1">
    <location>
        <begin position="418"/>
        <end position="432"/>
    </location>
</feature>
<accession>W4KMZ4</accession>
<evidence type="ECO:0000256" key="1">
    <source>
        <dbReference type="SAM" id="MobiDB-lite"/>
    </source>
</evidence>
<keyword evidence="4" id="KW-1185">Reference proteome</keyword>
<dbReference type="KEGG" id="hir:HETIRDRAFT_447188"/>
<gene>
    <name evidence="3" type="ORF">HETIRDRAFT_447188</name>
</gene>
<feature type="compositionally biased region" description="Low complexity" evidence="1">
    <location>
        <begin position="433"/>
        <end position="447"/>
    </location>
</feature>
<evidence type="ECO:0000313" key="4">
    <source>
        <dbReference type="Proteomes" id="UP000030671"/>
    </source>
</evidence>
<dbReference type="Proteomes" id="UP000030671">
    <property type="component" value="Unassembled WGS sequence"/>
</dbReference>
<feature type="compositionally biased region" description="Low complexity" evidence="1">
    <location>
        <begin position="395"/>
        <end position="409"/>
    </location>
</feature>
<organism evidence="3 4">
    <name type="scientific">Heterobasidion irregulare (strain TC 32-1)</name>
    <dbReference type="NCBI Taxonomy" id="747525"/>
    <lineage>
        <taxon>Eukaryota</taxon>
        <taxon>Fungi</taxon>
        <taxon>Dikarya</taxon>
        <taxon>Basidiomycota</taxon>
        <taxon>Agaricomycotina</taxon>
        <taxon>Agaricomycetes</taxon>
        <taxon>Russulales</taxon>
        <taxon>Bondarzewiaceae</taxon>
        <taxon>Heterobasidion</taxon>
        <taxon>Heterobasidion annosum species complex</taxon>
    </lineage>
</organism>
<keyword evidence="2" id="KW-0812">Transmembrane</keyword>
<proteinExistence type="predicted"/>
<dbReference type="GeneID" id="20675738"/>
<reference evidence="3 4" key="1">
    <citation type="journal article" date="2012" name="New Phytol.">
        <title>Insight into trade-off between wood decay and parasitism from the genome of a fungal forest pathogen.</title>
        <authorList>
            <person name="Olson A."/>
            <person name="Aerts A."/>
            <person name="Asiegbu F."/>
            <person name="Belbahri L."/>
            <person name="Bouzid O."/>
            <person name="Broberg A."/>
            <person name="Canback B."/>
            <person name="Coutinho P.M."/>
            <person name="Cullen D."/>
            <person name="Dalman K."/>
            <person name="Deflorio G."/>
            <person name="van Diepen L.T."/>
            <person name="Dunand C."/>
            <person name="Duplessis S."/>
            <person name="Durling M."/>
            <person name="Gonthier P."/>
            <person name="Grimwood J."/>
            <person name="Fossdal C.G."/>
            <person name="Hansson D."/>
            <person name="Henrissat B."/>
            <person name="Hietala A."/>
            <person name="Himmelstrand K."/>
            <person name="Hoffmeister D."/>
            <person name="Hogberg N."/>
            <person name="James T.Y."/>
            <person name="Karlsson M."/>
            <person name="Kohler A."/>
            <person name="Kues U."/>
            <person name="Lee Y.H."/>
            <person name="Lin Y.C."/>
            <person name="Lind M."/>
            <person name="Lindquist E."/>
            <person name="Lombard V."/>
            <person name="Lucas S."/>
            <person name="Lunden K."/>
            <person name="Morin E."/>
            <person name="Murat C."/>
            <person name="Park J."/>
            <person name="Raffaello T."/>
            <person name="Rouze P."/>
            <person name="Salamov A."/>
            <person name="Schmutz J."/>
            <person name="Solheim H."/>
            <person name="Stahlberg J."/>
            <person name="Velez H."/>
            <person name="de Vries R.P."/>
            <person name="Wiebenga A."/>
            <person name="Woodward S."/>
            <person name="Yakovlev I."/>
            <person name="Garbelotto M."/>
            <person name="Martin F."/>
            <person name="Grigoriev I.V."/>
            <person name="Stenlid J."/>
        </authorList>
    </citation>
    <scope>NUCLEOTIDE SEQUENCE [LARGE SCALE GENOMIC DNA]</scope>
    <source>
        <strain evidence="3 4">TC 32-1</strain>
    </source>
</reference>
<dbReference type="HOGENOM" id="CLU_511961_0_0_1"/>
<feature type="transmembrane region" description="Helical" evidence="2">
    <location>
        <begin position="122"/>
        <end position="143"/>
    </location>
</feature>
<keyword evidence="2" id="KW-0472">Membrane</keyword>
<dbReference type="RefSeq" id="XP_009540436.1">
    <property type="nucleotide sequence ID" value="XM_009542141.1"/>
</dbReference>
<sequence>MTTSRTTQSQGWTDRFEHILLHSLPIRGTGGSKNNINVNPHATLPPGHLWRSMFYHTVYHEMQAGQHKGRRYLRIHYPGLDAVSVYEYPPMEELTFETAFGRGEGNGGLGCDLLMEKLRTKLFYLPASACTSFVIGHVMQAFIHSPQYLARALRNGSAGCRPFDLSVNPQCEYLATFRPPDSVDTGSGPASCAMPLSSEPGASSRSVPKSVLFNLVAGLFKAPTDLKAHLLEEYRADMDVAFRDSVLQPLKHAPKAADAWAGPTMRRTAGAHVNEKAQGEVPISVDVTESAFGELEALNAAGGISGVSISLSDSSSTSGIFSTAPSSPLTKVIENKVSPTISLALKIKELFATSPAPVGLSPDTPVLGPKRVDDLFSEGSCVQPSDLEPDGQLLSPESSSFPGTSMSFSLPRFPYPGKTRRSRARVSSHHSLKSPTPKSSPSADDPTMPFAENEPNIDFHRSASQLKKGKRSSWAAGTNVVSIGKVLAVAKDIDSKNSLAGASGRAEGSAKENLRPTRFAYPPGSAWTSSRV</sequence>
<keyword evidence="2" id="KW-1133">Transmembrane helix</keyword>
<protein>
    <submittedName>
        <fullName evidence="3">Uncharacterized protein</fullName>
    </submittedName>
</protein>
<dbReference type="InParanoid" id="W4KMZ4"/>
<feature type="region of interest" description="Disordered" evidence="1">
    <location>
        <begin position="358"/>
        <end position="456"/>
    </location>
</feature>
<dbReference type="EMBL" id="KI925454">
    <property type="protein sequence ID" value="ETW86411.1"/>
    <property type="molecule type" value="Genomic_DNA"/>
</dbReference>
<evidence type="ECO:0000256" key="2">
    <source>
        <dbReference type="SAM" id="Phobius"/>
    </source>
</evidence>
<feature type="region of interest" description="Disordered" evidence="1">
    <location>
        <begin position="494"/>
        <end position="532"/>
    </location>
</feature>
<name>W4KMZ4_HETIT</name>